<feature type="transmembrane region" description="Helical" evidence="1">
    <location>
        <begin position="59"/>
        <end position="87"/>
    </location>
</feature>
<evidence type="ECO:0000256" key="1">
    <source>
        <dbReference type="SAM" id="Phobius"/>
    </source>
</evidence>
<sequence length="247" mass="29063">MELKNLALKMPQQSEEFLRLSDVIDIRWYHIVLLEIVMLSPTVIILLSNFYNLNILVTLLIQLGVVLIGLPWLAMKILNCPLIYFLYNELEHVTKQIHNGFIFFLSIFFSIILGYLFLSQNYQKLLKVQNDKSELFIMTSCMVYSLVNPIFEEWFWRIFVRKIWNRQEREYKNLYISLHYAAAYGVLIYSLSSSQIITYCLTLFFFLANEVFQIIGEKSGIISSMLAQMGMHIAVSIIMIDIINRKK</sequence>
<name>I7M7X6_TETTS</name>
<evidence type="ECO:0000313" key="3">
    <source>
        <dbReference type="Proteomes" id="UP000009168"/>
    </source>
</evidence>
<reference evidence="3" key="1">
    <citation type="journal article" date="2006" name="PLoS Biol.">
        <title>Macronuclear genome sequence of the ciliate Tetrahymena thermophila, a model eukaryote.</title>
        <authorList>
            <person name="Eisen J.A."/>
            <person name="Coyne R.S."/>
            <person name="Wu M."/>
            <person name="Wu D."/>
            <person name="Thiagarajan M."/>
            <person name="Wortman J.R."/>
            <person name="Badger J.H."/>
            <person name="Ren Q."/>
            <person name="Amedeo P."/>
            <person name="Jones K.M."/>
            <person name="Tallon L.J."/>
            <person name="Delcher A.L."/>
            <person name="Salzberg S.L."/>
            <person name="Silva J.C."/>
            <person name="Haas B.J."/>
            <person name="Majoros W.H."/>
            <person name="Farzad M."/>
            <person name="Carlton J.M."/>
            <person name="Smith R.K. Jr."/>
            <person name="Garg J."/>
            <person name="Pearlman R.E."/>
            <person name="Karrer K.M."/>
            <person name="Sun L."/>
            <person name="Manning G."/>
            <person name="Elde N.C."/>
            <person name="Turkewitz A.P."/>
            <person name="Asai D.J."/>
            <person name="Wilkes D.E."/>
            <person name="Wang Y."/>
            <person name="Cai H."/>
            <person name="Collins K."/>
            <person name="Stewart B.A."/>
            <person name="Lee S.R."/>
            <person name="Wilamowska K."/>
            <person name="Weinberg Z."/>
            <person name="Ruzzo W.L."/>
            <person name="Wloga D."/>
            <person name="Gaertig J."/>
            <person name="Frankel J."/>
            <person name="Tsao C.-C."/>
            <person name="Gorovsky M.A."/>
            <person name="Keeling P.J."/>
            <person name="Waller R.F."/>
            <person name="Patron N.J."/>
            <person name="Cherry J.M."/>
            <person name="Stover N.A."/>
            <person name="Krieger C.J."/>
            <person name="del Toro C."/>
            <person name="Ryder H.F."/>
            <person name="Williamson S.C."/>
            <person name="Barbeau R.A."/>
            <person name="Hamilton E.P."/>
            <person name="Orias E."/>
        </authorList>
    </citation>
    <scope>NUCLEOTIDE SEQUENCE [LARGE SCALE GENOMIC DNA]</scope>
    <source>
        <strain evidence="3">SB210</strain>
    </source>
</reference>
<dbReference type="RefSeq" id="XP_001016440.1">
    <property type="nucleotide sequence ID" value="XM_001016440.1"/>
</dbReference>
<dbReference type="InParanoid" id="I7M7X6"/>
<feature type="transmembrane region" description="Helical" evidence="1">
    <location>
        <begin position="99"/>
        <end position="117"/>
    </location>
</feature>
<gene>
    <name evidence="2" type="ORF">TTHERM_00129720</name>
</gene>
<keyword evidence="1" id="KW-0812">Transmembrane</keyword>
<keyword evidence="2" id="KW-0645">Protease</keyword>
<feature type="transmembrane region" description="Helical" evidence="1">
    <location>
        <begin position="220"/>
        <end position="243"/>
    </location>
</feature>
<feature type="transmembrane region" description="Helical" evidence="1">
    <location>
        <begin position="28"/>
        <end position="47"/>
    </location>
</feature>
<dbReference type="GO" id="GO:0006508">
    <property type="term" value="P:proteolysis"/>
    <property type="evidence" value="ECO:0007669"/>
    <property type="project" value="UniProtKB-KW"/>
</dbReference>
<dbReference type="Proteomes" id="UP000009168">
    <property type="component" value="Unassembled WGS sequence"/>
</dbReference>
<keyword evidence="2" id="KW-0378">Hydrolase</keyword>
<dbReference type="OMA" id="FHMGVDL"/>
<dbReference type="eggNOG" id="ENOG502SCFV">
    <property type="taxonomic scope" value="Eukaryota"/>
</dbReference>
<dbReference type="GO" id="GO:0008233">
    <property type="term" value="F:peptidase activity"/>
    <property type="evidence" value="ECO:0007669"/>
    <property type="project" value="UniProtKB-KW"/>
</dbReference>
<dbReference type="AlphaFoldDB" id="I7M7X6"/>
<dbReference type="GeneID" id="7843745"/>
<proteinExistence type="predicted"/>
<organism evidence="2 3">
    <name type="scientific">Tetrahymena thermophila (strain SB210)</name>
    <dbReference type="NCBI Taxonomy" id="312017"/>
    <lineage>
        <taxon>Eukaryota</taxon>
        <taxon>Sar</taxon>
        <taxon>Alveolata</taxon>
        <taxon>Ciliophora</taxon>
        <taxon>Intramacronucleata</taxon>
        <taxon>Oligohymenophorea</taxon>
        <taxon>Hymenostomatida</taxon>
        <taxon>Tetrahymenina</taxon>
        <taxon>Tetrahymenidae</taxon>
        <taxon>Tetrahymena</taxon>
    </lineage>
</organism>
<dbReference type="KEGG" id="tet:TTHERM_00129720"/>
<keyword evidence="3" id="KW-1185">Reference proteome</keyword>
<keyword evidence="1" id="KW-0472">Membrane</keyword>
<dbReference type="HOGENOM" id="CLU_1191894_0_0_1"/>
<feature type="transmembrane region" description="Helical" evidence="1">
    <location>
        <begin position="181"/>
        <end position="208"/>
    </location>
</feature>
<feature type="transmembrane region" description="Helical" evidence="1">
    <location>
        <begin position="137"/>
        <end position="160"/>
    </location>
</feature>
<keyword evidence="1" id="KW-1133">Transmembrane helix</keyword>
<accession>I7M7X6</accession>
<dbReference type="EMBL" id="GG662699">
    <property type="protein sequence ID" value="EAR96195.1"/>
    <property type="molecule type" value="Genomic_DNA"/>
</dbReference>
<protein>
    <submittedName>
        <fullName evidence="2">CAAX protease self-immunity protein</fullName>
    </submittedName>
</protein>
<evidence type="ECO:0000313" key="2">
    <source>
        <dbReference type="EMBL" id="EAR96195.1"/>
    </source>
</evidence>